<reference evidence="6 7" key="1">
    <citation type="submission" date="2015-09" db="EMBL/GenBank/DDBJ databases">
        <authorList>
            <consortium name="Pathogen Informatics"/>
        </authorList>
    </citation>
    <scope>NUCLEOTIDE SEQUENCE [LARGE SCALE GENOMIC DNA]</scope>
    <source>
        <strain evidence="6 7">2789STDY5608835</strain>
    </source>
</reference>
<dbReference type="EMBL" id="CYYR01000036">
    <property type="protein sequence ID" value="CUO49421.1"/>
    <property type="molecule type" value="Genomic_DNA"/>
</dbReference>
<dbReference type="Pfam" id="PF00005">
    <property type="entry name" value="ABC_tran"/>
    <property type="match status" value="1"/>
</dbReference>
<evidence type="ECO:0000313" key="6">
    <source>
        <dbReference type="EMBL" id="CUO49421.1"/>
    </source>
</evidence>
<name>A0A174FI77_9FIRM</name>
<evidence type="ECO:0000256" key="1">
    <source>
        <dbReference type="ARBA" id="ARBA00005417"/>
    </source>
</evidence>
<proteinExistence type="inferred from homology"/>
<dbReference type="Gene3D" id="3.40.50.300">
    <property type="entry name" value="P-loop containing nucleotide triphosphate hydrolases"/>
    <property type="match status" value="1"/>
</dbReference>
<evidence type="ECO:0000256" key="2">
    <source>
        <dbReference type="ARBA" id="ARBA00022448"/>
    </source>
</evidence>
<dbReference type="Proteomes" id="UP000095395">
    <property type="component" value="Unassembled WGS sequence"/>
</dbReference>
<evidence type="ECO:0000259" key="5">
    <source>
        <dbReference type="PROSITE" id="PS50893"/>
    </source>
</evidence>
<dbReference type="PANTHER" id="PTHR42798">
    <property type="entry name" value="LIPOPROTEIN-RELEASING SYSTEM ATP-BINDING PROTEIN LOLD"/>
    <property type="match status" value="1"/>
</dbReference>
<keyword evidence="2" id="KW-0813">Transport</keyword>
<dbReference type="SUPFAM" id="SSF52540">
    <property type="entry name" value="P-loop containing nucleoside triphosphate hydrolases"/>
    <property type="match status" value="1"/>
</dbReference>
<dbReference type="InterPro" id="IPR003593">
    <property type="entry name" value="AAA+_ATPase"/>
</dbReference>
<dbReference type="PANTHER" id="PTHR42798:SF4">
    <property type="entry name" value="ABC TRANSPORTER DOMAIN-CONTAINING PROTEIN"/>
    <property type="match status" value="1"/>
</dbReference>
<dbReference type="InterPro" id="IPR003439">
    <property type="entry name" value="ABC_transporter-like_ATP-bd"/>
</dbReference>
<comment type="similarity">
    <text evidence="1">Belongs to the ABC transporter superfamily.</text>
</comment>
<dbReference type="AlphaFoldDB" id="A0A174FI77"/>
<dbReference type="PROSITE" id="PS50893">
    <property type="entry name" value="ABC_TRANSPORTER_2"/>
    <property type="match status" value="1"/>
</dbReference>
<dbReference type="SMART" id="SM00382">
    <property type="entry name" value="AAA"/>
    <property type="match status" value="1"/>
</dbReference>
<dbReference type="InterPro" id="IPR017871">
    <property type="entry name" value="ABC_transporter-like_CS"/>
</dbReference>
<feature type="domain" description="ABC transporter" evidence="5">
    <location>
        <begin position="27"/>
        <end position="254"/>
    </location>
</feature>
<dbReference type="PROSITE" id="PS00211">
    <property type="entry name" value="ABC_TRANSPORTER_1"/>
    <property type="match status" value="1"/>
</dbReference>
<keyword evidence="3" id="KW-0547">Nucleotide-binding</keyword>
<keyword evidence="4 6" id="KW-0067">ATP-binding</keyword>
<accession>A0A174FI77</accession>
<evidence type="ECO:0000313" key="7">
    <source>
        <dbReference type="Proteomes" id="UP000095395"/>
    </source>
</evidence>
<dbReference type="InterPro" id="IPR017911">
    <property type="entry name" value="MacB-like_ATP-bd"/>
</dbReference>
<dbReference type="GO" id="GO:0016887">
    <property type="term" value="F:ATP hydrolysis activity"/>
    <property type="evidence" value="ECO:0007669"/>
    <property type="project" value="InterPro"/>
</dbReference>
<keyword evidence="6" id="KW-0378">Hydrolase</keyword>
<protein>
    <submittedName>
        <fullName evidence="6">Macrolide export ATP-binding/permease protein MacB</fullName>
        <ecNumber evidence="6">3.6.3.-</ecNumber>
    </submittedName>
</protein>
<evidence type="ECO:0000256" key="4">
    <source>
        <dbReference type="ARBA" id="ARBA00022840"/>
    </source>
</evidence>
<sequence length="254" mass="28216">MWFLLLRQTLIRGGFDKMKGISEKTLIKIKDLKASVKLNNGDRLTTVTNANMELQRGRSYAIVGKSGSGKTSLISIIGLLNREYEGEYLYDGISISALKDRDLSILRANNIGFVFQNYSLIKHLRVWENIELPLLYAKKSFTAKQRHEIITGLLKSVGLESKENDYPINLSGGEQQRVAIARALAVSPEAILCDEPTGALDKKTGTQIMELLHSVVKENGIMLLLVTHDPDIADTCDTIFEMDGGRITCAKNDT</sequence>
<gene>
    <name evidence="6" type="primary">macB_11</name>
    <name evidence="6" type="ORF">ERS852392_03347</name>
</gene>
<evidence type="ECO:0000256" key="3">
    <source>
        <dbReference type="ARBA" id="ARBA00022741"/>
    </source>
</evidence>
<dbReference type="EC" id="3.6.3.-" evidence="6"/>
<organism evidence="6 7">
    <name type="scientific">Roseburia inulinivorans</name>
    <dbReference type="NCBI Taxonomy" id="360807"/>
    <lineage>
        <taxon>Bacteria</taxon>
        <taxon>Bacillati</taxon>
        <taxon>Bacillota</taxon>
        <taxon>Clostridia</taxon>
        <taxon>Lachnospirales</taxon>
        <taxon>Lachnospiraceae</taxon>
        <taxon>Roseburia</taxon>
    </lineage>
</organism>
<dbReference type="InterPro" id="IPR027417">
    <property type="entry name" value="P-loop_NTPase"/>
</dbReference>
<dbReference type="GO" id="GO:0005524">
    <property type="term" value="F:ATP binding"/>
    <property type="evidence" value="ECO:0007669"/>
    <property type="project" value="UniProtKB-KW"/>
</dbReference>
<dbReference type="CDD" id="cd03255">
    <property type="entry name" value="ABC_MJ0796_LolCDE_FtsE"/>
    <property type="match status" value="1"/>
</dbReference>